<dbReference type="GO" id="GO:0008654">
    <property type="term" value="P:phospholipid biosynthetic process"/>
    <property type="evidence" value="ECO:0007669"/>
    <property type="project" value="UniProtKB-KW"/>
</dbReference>
<dbReference type="Pfam" id="PF00781">
    <property type="entry name" value="DAGK_cat"/>
    <property type="match status" value="1"/>
</dbReference>
<dbReference type="AlphaFoldDB" id="A0A3R8JPE2"/>
<dbReference type="NCBIfam" id="TIGR00147">
    <property type="entry name" value="YegS/Rv2252/BmrU family lipid kinase"/>
    <property type="match status" value="1"/>
</dbReference>
<dbReference type="SMART" id="SM00046">
    <property type="entry name" value="DAGKc"/>
    <property type="match status" value="1"/>
</dbReference>
<dbReference type="InterPro" id="IPR016064">
    <property type="entry name" value="NAD/diacylglycerol_kinase_sf"/>
</dbReference>
<dbReference type="PANTHER" id="PTHR12358:SF54">
    <property type="entry name" value="SPHINGOSINE KINASE RELATED PROTEIN"/>
    <property type="match status" value="1"/>
</dbReference>
<evidence type="ECO:0000313" key="11">
    <source>
        <dbReference type="Proteomes" id="UP000274920"/>
    </source>
</evidence>
<reference evidence="10" key="1">
    <citation type="submission" date="2018-10" db="EMBL/GenBank/DDBJ databases">
        <title>Schaedlerella arabinophila gen. nov. sp. nov., isolated from the mouse intestinal tract and comparative analysis with the genome of the closely related altered Schaedler flora strain ASF502.</title>
        <authorList>
            <person name="Miyake S."/>
            <person name="Soh M."/>
            <person name="Seedorf H."/>
        </authorList>
    </citation>
    <scope>NUCLEOTIDE SEQUENCE [LARGE SCALE GENOMIC DNA]</scope>
    <source>
        <strain evidence="10">DSM 106076</strain>
    </source>
</reference>
<keyword evidence="7" id="KW-0594">Phospholipid biosynthesis</keyword>
<dbReference type="GO" id="GO:0005524">
    <property type="term" value="F:ATP binding"/>
    <property type="evidence" value="ECO:0007669"/>
    <property type="project" value="UniProtKB-KW"/>
</dbReference>
<evidence type="ECO:0000256" key="5">
    <source>
        <dbReference type="ARBA" id="ARBA00022777"/>
    </source>
</evidence>
<dbReference type="PANTHER" id="PTHR12358">
    <property type="entry name" value="SPHINGOSINE KINASE"/>
    <property type="match status" value="1"/>
</dbReference>
<keyword evidence="7" id="KW-0443">Lipid metabolism</keyword>
<dbReference type="InterPro" id="IPR005218">
    <property type="entry name" value="Diacylglycerol/lipid_kinase"/>
</dbReference>
<dbReference type="EMBL" id="RHJS01000002">
    <property type="protein sequence ID" value="RRK33311.1"/>
    <property type="molecule type" value="Genomic_DNA"/>
</dbReference>
<organism evidence="10 11">
    <name type="scientific">Schaedlerella arabinosiphila</name>
    <dbReference type="NCBI Taxonomy" id="2044587"/>
    <lineage>
        <taxon>Bacteria</taxon>
        <taxon>Bacillati</taxon>
        <taxon>Bacillota</taxon>
        <taxon>Clostridia</taxon>
        <taxon>Lachnospirales</taxon>
        <taxon>Lachnospiraceae</taxon>
        <taxon>Schaedlerella</taxon>
    </lineage>
</organism>
<keyword evidence="11" id="KW-1185">Reference proteome</keyword>
<evidence type="ECO:0000256" key="4">
    <source>
        <dbReference type="ARBA" id="ARBA00022741"/>
    </source>
</evidence>
<dbReference type="Gene3D" id="2.60.200.40">
    <property type="match status" value="1"/>
</dbReference>
<proteinExistence type="inferred from homology"/>
<dbReference type="GO" id="GO:0016301">
    <property type="term" value="F:kinase activity"/>
    <property type="evidence" value="ECO:0007669"/>
    <property type="project" value="UniProtKB-KW"/>
</dbReference>
<comment type="cofactor">
    <cofactor evidence="1">
        <name>Mg(2+)</name>
        <dbReference type="ChEBI" id="CHEBI:18420"/>
    </cofactor>
</comment>
<dbReference type="InterPro" id="IPR001206">
    <property type="entry name" value="Diacylglycerol_kinase_cat_dom"/>
</dbReference>
<evidence type="ECO:0000256" key="3">
    <source>
        <dbReference type="ARBA" id="ARBA00022679"/>
    </source>
</evidence>
<accession>A0A3R8JPE2</accession>
<keyword evidence="7" id="KW-0444">Lipid biosynthesis</keyword>
<keyword evidence="4" id="KW-0547">Nucleotide-binding</keyword>
<evidence type="ECO:0000313" key="10">
    <source>
        <dbReference type="EMBL" id="RRK33311.1"/>
    </source>
</evidence>
<evidence type="ECO:0000256" key="7">
    <source>
        <dbReference type="ARBA" id="ARBA00023209"/>
    </source>
</evidence>
<keyword evidence="3" id="KW-0808">Transferase</keyword>
<keyword evidence="8" id="KW-1208">Phospholipid metabolism</keyword>
<dbReference type="RefSeq" id="WP_125128611.1">
    <property type="nucleotide sequence ID" value="NZ_CASCYM010000001.1"/>
</dbReference>
<dbReference type="SUPFAM" id="SSF111331">
    <property type="entry name" value="NAD kinase/diacylglycerol kinase-like"/>
    <property type="match status" value="1"/>
</dbReference>
<dbReference type="Proteomes" id="UP000274920">
    <property type="component" value="Unassembled WGS sequence"/>
</dbReference>
<dbReference type="Pfam" id="PF19279">
    <property type="entry name" value="YegS_C"/>
    <property type="match status" value="1"/>
</dbReference>
<gene>
    <name evidence="10" type="ORF">EBB54_19675</name>
</gene>
<feature type="domain" description="DAGKc" evidence="9">
    <location>
        <begin position="1"/>
        <end position="131"/>
    </location>
</feature>
<comment type="caution">
    <text evidence="10">The sequence shown here is derived from an EMBL/GenBank/DDBJ whole genome shotgun (WGS) entry which is preliminary data.</text>
</comment>
<keyword evidence="5 10" id="KW-0418">Kinase</keyword>
<evidence type="ECO:0000256" key="8">
    <source>
        <dbReference type="ARBA" id="ARBA00023264"/>
    </source>
</evidence>
<dbReference type="PROSITE" id="PS50146">
    <property type="entry name" value="DAGK"/>
    <property type="match status" value="1"/>
</dbReference>
<evidence type="ECO:0000256" key="6">
    <source>
        <dbReference type="ARBA" id="ARBA00022840"/>
    </source>
</evidence>
<evidence type="ECO:0000259" key="9">
    <source>
        <dbReference type="PROSITE" id="PS50146"/>
    </source>
</evidence>
<sequence length="309" mass="34512">MEYIFIVNPKSRSGRGGVVWKLVEPELKKRRIEYQVFYTRHVRHAAEITAGITADGREHTLVVVGGDGTVDEVVNGIRDCSKVTLGYIPTGSGNDFTRALHLPSDTRGALDTILDSGRPVPMDVGRLDCGESAWRFAVSAGIGFDAAVCHKAEGSSIKTVLNKLGLGKLTYLVTALKWILSERPEEAELRIEGEYIRRFEHTYFIAAMNHPYEGGGFFFCPKARIDDRLLDVIVVSELPKWKILLLLPTAFFGKHVRFRGISIFRCREIEVKTGKRLPIHTDGEPIAWGDTIRASLEPEQIRVIAPPQE</sequence>
<dbReference type="Gene3D" id="3.40.50.10330">
    <property type="entry name" value="Probable inorganic polyphosphate/atp-NAD kinase, domain 1"/>
    <property type="match status" value="1"/>
</dbReference>
<protein>
    <submittedName>
        <fullName evidence="10">Diacylglycerol kinase family lipid kinase</fullName>
    </submittedName>
</protein>
<dbReference type="InterPro" id="IPR050187">
    <property type="entry name" value="Lipid_Phosphate_FormReg"/>
</dbReference>
<dbReference type="InterPro" id="IPR045540">
    <property type="entry name" value="YegS/DAGK_C"/>
</dbReference>
<name>A0A3R8JPE2_9FIRM</name>
<dbReference type="InterPro" id="IPR017438">
    <property type="entry name" value="ATP-NAD_kinase_N"/>
</dbReference>
<keyword evidence="6" id="KW-0067">ATP-binding</keyword>
<evidence type="ECO:0000256" key="2">
    <source>
        <dbReference type="ARBA" id="ARBA00005983"/>
    </source>
</evidence>
<comment type="similarity">
    <text evidence="2">Belongs to the diacylglycerol/lipid kinase family.</text>
</comment>
<evidence type="ECO:0000256" key="1">
    <source>
        <dbReference type="ARBA" id="ARBA00001946"/>
    </source>
</evidence>